<dbReference type="Pfam" id="PF00378">
    <property type="entry name" value="ECH_1"/>
    <property type="match status" value="1"/>
</dbReference>
<reference evidence="4" key="1">
    <citation type="submission" date="2016-11" db="EMBL/GenBank/DDBJ databases">
        <authorList>
            <person name="Varghese N."/>
            <person name="Submissions S."/>
        </authorList>
    </citation>
    <scope>NUCLEOTIDE SEQUENCE [LARGE SCALE GENOMIC DNA]</scope>
    <source>
        <strain evidence="4">DSM 11003</strain>
    </source>
</reference>
<dbReference type="STRING" id="1123382.SAMN02745221_01540"/>
<dbReference type="GO" id="GO:0006635">
    <property type="term" value="P:fatty acid beta-oxidation"/>
    <property type="evidence" value="ECO:0007669"/>
    <property type="project" value="TreeGrafter"/>
</dbReference>
<evidence type="ECO:0000256" key="2">
    <source>
        <dbReference type="RuleBase" id="RU003707"/>
    </source>
</evidence>
<evidence type="ECO:0000313" key="3">
    <source>
        <dbReference type="EMBL" id="SHH04043.1"/>
    </source>
</evidence>
<dbReference type="Gene3D" id="3.90.226.10">
    <property type="entry name" value="2-enoyl-CoA Hydratase, Chain A, domain 1"/>
    <property type="match status" value="1"/>
</dbReference>
<protein>
    <submittedName>
        <fullName evidence="3">Enoyl-CoA hydratase/carnithine racemase</fullName>
    </submittedName>
</protein>
<comment type="similarity">
    <text evidence="1 2">Belongs to the enoyl-CoA hydratase/isomerase family.</text>
</comment>
<dbReference type="InterPro" id="IPR018376">
    <property type="entry name" value="Enoyl-CoA_hyd/isom_CS"/>
</dbReference>
<dbReference type="PANTHER" id="PTHR11941:SF54">
    <property type="entry name" value="ENOYL-COA HYDRATASE, MITOCHONDRIAL"/>
    <property type="match status" value="1"/>
</dbReference>
<dbReference type="InterPro" id="IPR001753">
    <property type="entry name" value="Enoyl-CoA_hydra/iso"/>
</dbReference>
<dbReference type="CDD" id="cd06558">
    <property type="entry name" value="crotonase-like"/>
    <property type="match status" value="1"/>
</dbReference>
<accession>A0A1M5PRX0</accession>
<dbReference type="AlphaFoldDB" id="A0A1M5PRX0"/>
<dbReference type="EMBL" id="FQWY01000025">
    <property type="protein sequence ID" value="SHH04043.1"/>
    <property type="molecule type" value="Genomic_DNA"/>
</dbReference>
<sequence length="256" mass="29335">MSKYEYRIEDNIIIFNFCYGRVKAIHQDTLKGLEEAIDRVNQEEELKGIIITGQDRYFSGGFDLETFTTFESPEAIVDWFKYEEEVLYKLFTCSKPVVAAINGHATAAGMIVAMACDYKIAKNHPKIKIGMTEIKIGLSLTPAEGEIMRFGLGTEKNFRDIIFKGELVSPAYCFERGIFDELVEDDETLIKRAKEVITSYIDTPGRPFILLKYLERKPYAEYMRKFIDSYDFNLLIKVFTDESIINTLKAVKAAIS</sequence>
<dbReference type="GO" id="GO:0003824">
    <property type="term" value="F:catalytic activity"/>
    <property type="evidence" value="ECO:0007669"/>
    <property type="project" value="InterPro"/>
</dbReference>
<dbReference type="PROSITE" id="PS00166">
    <property type="entry name" value="ENOYL_COA_HYDRATASE"/>
    <property type="match status" value="1"/>
</dbReference>
<evidence type="ECO:0000313" key="4">
    <source>
        <dbReference type="Proteomes" id="UP000242329"/>
    </source>
</evidence>
<dbReference type="RefSeq" id="WP_073092389.1">
    <property type="nucleotide sequence ID" value="NZ_FQWY01000025.1"/>
</dbReference>
<keyword evidence="4" id="KW-1185">Reference proteome</keyword>
<dbReference type="OrthoDB" id="9807606at2"/>
<organism evidence="3 4">
    <name type="scientific">Thermosyntropha lipolytica DSM 11003</name>
    <dbReference type="NCBI Taxonomy" id="1123382"/>
    <lineage>
        <taxon>Bacteria</taxon>
        <taxon>Bacillati</taxon>
        <taxon>Bacillota</taxon>
        <taxon>Clostridia</taxon>
        <taxon>Eubacteriales</taxon>
        <taxon>Syntrophomonadaceae</taxon>
        <taxon>Thermosyntropha</taxon>
    </lineage>
</organism>
<dbReference type="Proteomes" id="UP000242329">
    <property type="component" value="Unassembled WGS sequence"/>
</dbReference>
<dbReference type="InterPro" id="IPR029045">
    <property type="entry name" value="ClpP/crotonase-like_dom_sf"/>
</dbReference>
<dbReference type="PANTHER" id="PTHR11941">
    <property type="entry name" value="ENOYL-COA HYDRATASE-RELATED"/>
    <property type="match status" value="1"/>
</dbReference>
<gene>
    <name evidence="3" type="ORF">SAMN02745221_01540</name>
</gene>
<proteinExistence type="inferred from homology"/>
<evidence type="ECO:0000256" key="1">
    <source>
        <dbReference type="ARBA" id="ARBA00005254"/>
    </source>
</evidence>
<dbReference type="SUPFAM" id="SSF52096">
    <property type="entry name" value="ClpP/crotonase"/>
    <property type="match status" value="1"/>
</dbReference>
<name>A0A1M5PRX0_9FIRM</name>